<dbReference type="Gene3D" id="3.40.50.10910">
    <property type="entry name" value="Amidohydrolase"/>
    <property type="match status" value="1"/>
</dbReference>
<reference evidence="2" key="1">
    <citation type="journal article" date="2019" name="Beilstein J. Org. Chem.">
        <title>Nanangenines: drimane sesquiterpenoids as the dominant metabolite cohort of a novel Australian fungus, Aspergillus nanangensis.</title>
        <authorList>
            <person name="Lacey H.J."/>
            <person name="Gilchrist C.L.M."/>
            <person name="Crombie A."/>
            <person name="Kalaitzis J.A."/>
            <person name="Vuong D."/>
            <person name="Rutledge P.J."/>
            <person name="Turner P."/>
            <person name="Pitt J.I."/>
            <person name="Lacey E."/>
            <person name="Chooi Y.H."/>
            <person name="Piggott A.M."/>
        </authorList>
    </citation>
    <scope>NUCLEOTIDE SEQUENCE</scope>
    <source>
        <strain evidence="2">MST-FP2251</strain>
    </source>
</reference>
<dbReference type="GO" id="GO:0016810">
    <property type="term" value="F:hydrolase activity, acting on carbon-nitrogen (but not peptide) bonds"/>
    <property type="evidence" value="ECO:0007669"/>
    <property type="project" value="InterPro"/>
</dbReference>
<dbReference type="SUPFAM" id="SSF51556">
    <property type="entry name" value="Metallo-dependent hydrolases"/>
    <property type="match status" value="1"/>
</dbReference>
<dbReference type="SUPFAM" id="SSF51338">
    <property type="entry name" value="Composite domain of metallo-dependent hydrolases"/>
    <property type="match status" value="1"/>
</dbReference>
<evidence type="ECO:0000313" key="3">
    <source>
        <dbReference type="Proteomes" id="UP001194746"/>
    </source>
</evidence>
<organism evidence="2 3">
    <name type="scientific">Aspergillus nanangensis</name>
    <dbReference type="NCBI Taxonomy" id="2582783"/>
    <lineage>
        <taxon>Eukaryota</taxon>
        <taxon>Fungi</taxon>
        <taxon>Dikarya</taxon>
        <taxon>Ascomycota</taxon>
        <taxon>Pezizomycotina</taxon>
        <taxon>Eurotiomycetes</taxon>
        <taxon>Eurotiomycetidae</taxon>
        <taxon>Eurotiales</taxon>
        <taxon>Aspergillaceae</taxon>
        <taxon>Aspergillus</taxon>
        <taxon>Aspergillus subgen. Circumdati</taxon>
    </lineage>
</organism>
<dbReference type="Gene3D" id="2.30.40.10">
    <property type="entry name" value="Urease, subunit C, domain 1"/>
    <property type="match status" value="1"/>
</dbReference>
<dbReference type="InterPro" id="IPR051781">
    <property type="entry name" value="Metallo-dep_Hydrolase"/>
</dbReference>
<dbReference type="AlphaFoldDB" id="A0AAD4CRK1"/>
<name>A0AAD4CRK1_ASPNN</name>
<dbReference type="EMBL" id="VCAU01000019">
    <property type="protein sequence ID" value="KAF9891399.1"/>
    <property type="molecule type" value="Genomic_DNA"/>
</dbReference>
<evidence type="ECO:0000313" key="2">
    <source>
        <dbReference type="EMBL" id="KAF9891399.1"/>
    </source>
</evidence>
<dbReference type="InterPro" id="IPR006680">
    <property type="entry name" value="Amidohydro-rel"/>
</dbReference>
<dbReference type="Gene3D" id="1.20.58.520">
    <property type="entry name" value="Amidohydrolase"/>
    <property type="match status" value="1"/>
</dbReference>
<comment type="caution">
    <text evidence="2">The sequence shown here is derived from an EMBL/GenBank/DDBJ whole genome shotgun (WGS) entry which is preliminary data.</text>
</comment>
<evidence type="ECO:0000259" key="1">
    <source>
        <dbReference type="Pfam" id="PF01979"/>
    </source>
</evidence>
<dbReference type="Gene3D" id="3.30.110.90">
    <property type="entry name" value="Amidohydrolase"/>
    <property type="match status" value="1"/>
</dbReference>
<gene>
    <name evidence="2" type="ORF">FE257_004255</name>
</gene>
<sequence>MPSITALTNVRVFDGDQILPPSTVILNGATIGTPDQTPTTTIDGQGAVLLPGLIDCHIHLKGPEELTVMAQHGVTTALDMGTWPPSLLQSLRNQKGVTDIRACGLPATAPGSTHSHIPTLPREALVANAAGAETFVAARIAEAADYIKVVADVPGPDQETLDALEVVAHAVTLVATRMAQAAGADYITHAPLDGVMSREEVEQMVAEKRVSIPTLVMMKGVAQKLGKDFGGACKTVSALHDAGVPILVGTDANDAPGVPAMFPHGVSLHEEMELLVACGLSTKEVLRAATSMPAKYFGLQDRGVIQPGYRADLVLVGGDPVEDIRATRQIQRVWIEGQEIALS</sequence>
<dbReference type="Pfam" id="PF01979">
    <property type="entry name" value="Amidohydro_1"/>
    <property type="match status" value="1"/>
</dbReference>
<dbReference type="InterPro" id="IPR032466">
    <property type="entry name" value="Metal_Hydrolase"/>
</dbReference>
<accession>A0AAD4CRK1</accession>
<feature type="domain" description="Amidohydrolase-related" evidence="1">
    <location>
        <begin position="48"/>
        <end position="339"/>
    </location>
</feature>
<dbReference type="Proteomes" id="UP001194746">
    <property type="component" value="Unassembled WGS sequence"/>
</dbReference>
<reference evidence="2" key="2">
    <citation type="submission" date="2020-02" db="EMBL/GenBank/DDBJ databases">
        <authorList>
            <person name="Gilchrist C.L.M."/>
            <person name="Chooi Y.-H."/>
        </authorList>
    </citation>
    <scope>NUCLEOTIDE SEQUENCE</scope>
    <source>
        <strain evidence="2">MST-FP2251</strain>
    </source>
</reference>
<dbReference type="InterPro" id="IPR011059">
    <property type="entry name" value="Metal-dep_hydrolase_composite"/>
</dbReference>
<keyword evidence="3" id="KW-1185">Reference proteome</keyword>
<proteinExistence type="predicted"/>
<dbReference type="PANTHER" id="PTHR43135">
    <property type="entry name" value="ALPHA-D-RIBOSE 1-METHYLPHOSPHONATE 5-TRIPHOSPHATE DIPHOSPHATASE"/>
    <property type="match status" value="1"/>
</dbReference>
<protein>
    <recommendedName>
        <fullName evidence="1">Amidohydrolase-related domain-containing protein</fullName>
    </recommendedName>
</protein>
<dbReference type="PANTHER" id="PTHR43135:SF3">
    <property type="entry name" value="ALPHA-D-RIBOSE 1-METHYLPHOSPHONATE 5-TRIPHOSPHATE DIPHOSPHATASE"/>
    <property type="match status" value="1"/>
</dbReference>